<dbReference type="eggNOG" id="ENOG50341MX">
    <property type="taxonomic scope" value="Bacteria"/>
</dbReference>
<feature type="signal peptide" evidence="1">
    <location>
        <begin position="1"/>
        <end position="32"/>
    </location>
</feature>
<proteinExistence type="predicted"/>
<accession>C6M0W1</accession>
<evidence type="ECO:0000313" key="3">
    <source>
        <dbReference type="Proteomes" id="UP000005365"/>
    </source>
</evidence>
<dbReference type="AlphaFoldDB" id="C6M0W1"/>
<keyword evidence="3" id="KW-1185">Reference proteome</keyword>
<organism evidence="2 3">
    <name type="scientific">Neisseria sicca ATCC 29256</name>
    <dbReference type="NCBI Taxonomy" id="547045"/>
    <lineage>
        <taxon>Bacteria</taxon>
        <taxon>Pseudomonadati</taxon>
        <taxon>Pseudomonadota</taxon>
        <taxon>Betaproteobacteria</taxon>
        <taxon>Neisseriales</taxon>
        <taxon>Neisseriaceae</taxon>
        <taxon>Neisseria</taxon>
    </lineage>
</organism>
<keyword evidence="1" id="KW-0732">Signal</keyword>
<protein>
    <recommendedName>
        <fullName evidence="4">DUF3828 domain-containing protein</fullName>
    </recommendedName>
</protein>
<dbReference type="Proteomes" id="UP000005365">
    <property type="component" value="Unassembled WGS sequence"/>
</dbReference>
<dbReference type="EMBL" id="ACKO02000001">
    <property type="protein sequence ID" value="EET46036.1"/>
    <property type="molecule type" value="Genomic_DNA"/>
</dbReference>
<reference evidence="2" key="1">
    <citation type="submission" date="2009-07" db="EMBL/GenBank/DDBJ databases">
        <authorList>
            <person name="Weinstock G."/>
            <person name="Sodergren E."/>
            <person name="Clifton S."/>
            <person name="Fulton L."/>
            <person name="Fulton B."/>
            <person name="Courtney L."/>
            <person name="Fronick C."/>
            <person name="Harrison M."/>
            <person name="Strong C."/>
            <person name="Farmer C."/>
            <person name="Delahaunty K."/>
            <person name="Markovic C."/>
            <person name="Hall O."/>
            <person name="Minx P."/>
            <person name="Tomlinson C."/>
            <person name="Mitreva M."/>
            <person name="Nelson J."/>
            <person name="Hou S."/>
            <person name="Wollam A."/>
            <person name="Pepin K.H."/>
            <person name="Johnson M."/>
            <person name="Bhonagiri V."/>
            <person name="Nash W.E."/>
            <person name="Warren W."/>
            <person name="Chinwalla A."/>
            <person name="Mardis E.R."/>
            <person name="Wilson R.K."/>
        </authorList>
    </citation>
    <scope>NUCLEOTIDE SEQUENCE [LARGE SCALE GENOMIC DNA]</scope>
    <source>
        <strain evidence="2">ATCC 29256</strain>
    </source>
</reference>
<sequence>MEGWDLILGKHNMNKIATILFAALLVPSVSFASGDNAAKVSLVKKIYQEASRDDESGVKILNRYADASLKKAIRTASRSADLCIEADPIWNSQDPKTEAKVSVSALPNGKIRAGFKQWGHPTKVDYSVSCSGNVCKVTDVDHLKRTWLQCR</sequence>
<feature type="chain" id="PRO_5002968072" description="DUF3828 domain-containing protein" evidence="1">
    <location>
        <begin position="33"/>
        <end position="151"/>
    </location>
</feature>
<name>C6M0W1_NEISI</name>
<evidence type="ECO:0008006" key="4">
    <source>
        <dbReference type="Google" id="ProtNLM"/>
    </source>
</evidence>
<gene>
    <name evidence="2" type="ORF">NEISICOT_00139</name>
</gene>
<evidence type="ECO:0000313" key="2">
    <source>
        <dbReference type="EMBL" id="EET46036.1"/>
    </source>
</evidence>
<comment type="caution">
    <text evidence="2">The sequence shown here is derived from an EMBL/GenBank/DDBJ whole genome shotgun (WGS) entry which is preliminary data.</text>
</comment>
<evidence type="ECO:0000256" key="1">
    <source>
        <dbReference type="SAM" id="SignalP"/>
    </source>
</evidence>